<dbReference type="InterPro" id="IPR036188">
    <property type="entry name" value="FAD/NAD-bd_sf"/>
</dbReference>
<dbReference type="RefSeq" id="WP_028372734.1">
    <property type="nucleotide sequence ID" value="NZ_CAAAJD010000006.1"/>
</dbReference>
<dbReference type="Gene3D" id="3.30.9.10">
    <property type="entry name" value="D-Amino Acid Oxidase, subunit A, domain 2"/>
    <property type="match status" value="1"/>
</dbReference>
<dbReference type="EMBL" id="LNYI01000012">
    <property type="protein sequence ID" value="KTD23575.1"/>
    <property type="molecule type" value="Genomic_DNA"/>
</dbReference>
<dbReference type="OrthoDB" id="9815989at2"/>
<dbReference type="Pfam" id="PF01266">
    <property type="entry name" value="DAO"/>
    <property type="match status" value="1"/>
</dbReference>
<feature type="compositionally biased region" description="Basic and acidic residues" evidence="2">
    <location>
        <begin position="411"/>
        <end position="433"/>
    </location>
</feature>
<dbReference type="PANTHER" id="PTHR13847:SF289">
    <property type="entry name" value="GLYCINE OXIDASE"/>
    <property type="match status" value="1"/>
</dbReference>
<dbReference type="GO" id="GO:0016491">
    <property type="term" value="F:oxidoreductase activity"/>
    <property type="evidence" value="ECO:0007669"/>
    <property type="project" value="UniProtKB-KW"/>
</dbReference>
<dbReference type="InterPro" id="IPR006076">
    <property type="entry name" value="FAD-dep_OxRdtase"/>
</dbReference>
<evidence type="ECO:0000313" key="5">
    <source>
        <dbReference type="Proteomes" id="UP000054869"/>
    </source>
</evidence>
<evidence type="ECO:0000256" key="2">
    <source>
        <dbReference type="SAM" id="MobiDB-lite"/>
    </source>
</evidence>
<evidence type="ECO:0000256" key="1">
    <source>
        <dbReference type="ARBA" id="ARBA00023002"/>
    </source>
</evidence>
<proteinExistence type="predicted"/>
<sequence>MKIAIIGAGWYGCHLALELKKAGYDVTLYEKKEDILLGTSGDFSIRLHVGAHYLRSEATQDSCQKDKASFSQAYPEFIVPHEYSIYALGQYDALGHPSRVDQPEFERVCHRFPTCEEVELDKYGFKEVDTAFNFDEPSLVIGDRLRNLMKDKLKQAGINVVCNHPVSNLSSNPDGVILTGKDGAEINYDYAINTTGFQALVPDITDKFPVPMEVVYQPCLGLKYRDTKPQGKPISFIVMDGFFPCVMPCIEDDPFKNTYILTNGAYTILNSCKTPEEAYAVLNQLTDDFVKTKINTRSQDEMKRFWPEFGQRFEYEGWKGAVLAKIRTKTEFRSAVTFAKDRVIYMIPGKISNVMSVGPEVQALLEDSHCLTENGIRFVRGGVLDGARTEIMTKPTLNEPNTCNLQTYDTLKTETGKREKGETKIGTKVRPDELGTPPRTLKPEESATLVDADGPKTSKMETNTKRQDDGRDDDLNPPRTLKRERTPSTPYSFFSCCSSNANKVRPLLKQREHMKGIEPVRSFPTAQC</sequence>
<feature type="region of interest" description="Disordered" evidence="2">
    <location>
        <begin position="411"/>
        <end position="491"/>
    </location>
</feature>
<dbReference type="Proteomes" id="UP000054869">
    <property type="component" value="Unassembled WGS sequence"/>
</dbReference>
<organism evidence="4 5">
    <name type="scientific">Legionella lansingensis</name>
    <dbReference type="NCBI Taxonomy" id="45067"/>
    <lineage>
        <taxon>Bacteria</taxon>
        <taxon>Pseudomonadati</taxon>
        <taxon>Pseudomonadota</taxon>
        <taxon>Gammaproteobacteria</taxon>
        <taxon>Legionellales</taxon>
        <taxon>Legionellaceae</taxon>
        <taxon>Legionella</taxon>
    </lineage>
</organism>
<evidence type="ECO:0000313" key="4">
    <source>
        <dbReference type="EMBL" id="KTD23575.1"/>
    </source>
</evidence>
<keyword evidence="1" id="KW-0560">Oxidoreductase</keyword>
<dbReference type="PATRIC" id="fig|45067.4.peg.739"/>
<dbReference type="AlphaFoldDB" id="A0A0W0VTT7"/>
<keyword evidence="5" id="KW-1185">Reference proteome</keyword>
<name>A0A0W0VTT7_9GAMM</name>
<evidence type="ECO:0000259" key="3">
    <source>
        <dbReference type="Pfam" id="PF01266"/>
    </source>
</evidence>
<dbReference type="Gene3D" id="3.50.50.60">
    <property type="entry name" value="FAD/NAD(P)-binding domain"/>
    <property type="match status" value="1"/>
</dbReference>
<dbReference type="STRING" id="45067.Llan_0710"/>
<gene>
    <name evidence="4" type="ORF">Llan_0710</name>
</gene>
<reference evidence="4 5" key="1">
    <citation type="submission" date="2015-11" db="EMBL/GenBank/DDBJ databases">
        <title>Genomic analysis of 38 Legionella species identifies large and diverse effector repertoires.</title>
        <authorList>
            <person name="Burstein D."/>
            <person name="Amaro F."/>
            <person name="Zusman T."/>
            <person name="Lifshitz Z."/>
            <person name="Cohen O."/>
            <person name="Gilbert J.A."/>
            <person name="Pupko T."/>
            <person name="Shuman H.A."/>
            <person name="Segal G."/>
        </authorList>
    </citation>
    <scope>NUCLEOTIDE SEQUENCE [LARGE SCALE GENOMIC DNA]</scope>
    <source>
        <strain evidence="4 5">ATCC 49751</strain>
    </source>
</reference>
<dbReference type="GO" id="GO:0005737">
    <property type="term" value="C:cytoplasm"/>
    <property type="evidence" value="ECO:0007669"/>
    <property type="project" value="TreeGrafter"/>
</dbReference>
<comment type="caution">
    <text evidence="4">The sequence shown here is derived from an EMBL/GenBank/DDBJ whole genome shotgun (WGS) entry which is preliminary data.</text>
</comment>
<accession>A0A0W0VTT7</accession>
<protein>
    <recommendedName>
        <fullName evidence="3">FAD dependent oxidoreductase domain-containing protein</fullName>
    </recommendedName>
</protein>
<dbReference type="eggNOG" id="COG0665">
    <property type="taxonomic scope" value="Bacteria"/>
</dbReference>
<dbReference type="SUPFAM" id="SSF51905">
    <property type="entry name" value="FAD/NAD(P)-binding domain"/>
    <property type="match status" value="1"/>
</dbReference>
<feature type="domain" description="FAD dependent oxidoreductase" evidence="3">
    <location>
        <begin position="2"/>
        <end position="204"/>
    </location>
</feature>
<feature type="compositionally biased region" description="Basic and acidic residues" evidence="2">
    <location>
        <begin position="453"/>
        <end position="486"/>
    </location>
</feature>
<dbReference type="PANTHER" id="PTHR13847">
    <property type="entry name" value="SARCOSINE DEHYDROGENASE-RELATED"/>
    <property type="match status" value="1"/>
</dbReference>